<organism evidence="10 11">
    <name type="scientific">Ligilactobacillus faecis</name>
    <dbReference type="NCBI Taxonomy" id="762833"/>
    <lineage>
        <taxon>Bacteria</taxon>
        <taxon>Bacillati</taxon>
        <taxon>Bacillota</taxon>
        <taxon>Bacilli</taxon>
        <taxon>Lactobacillales</taxon>
        <taxon>Lactobacillaceae</taxon>
        <taxon>Ligilactobacillus</taxon>
    </lineage>
</organism>
<dbReference type="Gene3D" id="3.40.50.300">
    <property type="entry name" value="P-loop containing nucleotide triphosphate hydrolases"/>
    <property type="match status" value="2"/>
</dbReference>
<dbReference type="InterPro" id="IPR001650">
    <property type="entry name" value="Helicase_C-like"/>
</dbReference>
<dbReference type="InterPro" id="IPR044742">
    <property type="entry name" value="DEAD/DEAH_RhlB"/>
</dbReference>
<dbReference type="InterPro" id="IPR050547">
    <property type="entry name" value="DEAD_box_RNA_helicases"/>
</dbReference>
<keyword evidence="11" id="KW-1185">Reference proteome</keyword>
<dbReference type="PANTHER" id="PTHR47963:SF7">
    <property type="entry name" value="ATP-DEPENDENT RNA HELICASE YFML-RELATED"/>
    <property type="match status" value="1"/>
</dbReference>
<evidence type="ECO:0000256" key="7">
    <source>
        <dbReference type="SAM" id="MobiDB-lite"/>
    </source>
</evidence>
<dbReference type="RefSeq" id="WP_369943231.1">
    <property type="nucleotide sequence ID" value="NZ_JBCLUF010000049.1"/>
</dbReference>
<gene>
    <name evidence="10" type="ORF">AALT52_09760</name>
</gene>
<evidence type="ECO:0000259" key="9">
    <source>
        <dbReference type="PROSITE" id="PS51194"/>
    </source>
</evidence>
<dbReference type="InterPro" id="IPR014001">
    <property type="entry name" value="Helicase_ATP-bd"/>
</dbReference>
<dbReference type="PROSITE" id="PS51194">
    <property type="entry name" value="HELICASE_CTER"/>
    <property type="match status" value="1"/>
</dbReference>
<keyword evidence="3 5" id="KW-0347">Helicase</keyword>
<dbReference type="PANTHER" id="PTHR47963">
    <property type="entry name" value="DEAD-BOX ATP-DEPENDENT RNA HELICASE 47, MITOCHONDRIAL"/>
    <property type="match status" value="1"/>
</dbReference>
<feature type="domain" description="Helicase ATP-binding" evidence="8">
    <location>
        <begin position="25"/>
        <end position="195"/>
    </location>
</feature>
<protein>
    <submittedName>
        <fullName evidence="10">DEAD/DEAH box helicase</fullName>
        <ecNumber evidence="10">3.6.4.-</ecNumber>
    </submittedName>
</protein>
<dbReference type="Proteomes" id="UP001565236">
    <property type="component" value="Unassembled WGS sequence"/>
</dbReference>
<name>A0ABV4DTF2_9LACO</name>
<evidence type="ECO:0000256" key="2">
    <source>
        <dbReference type="ARBA" id="ARBA00022801"/>
    </source>
</evidence>
<comment type="similarity">
    <text evidence="5">Belongs to the DEAD box helicase family.</text>
</comment>
<dbReference type="Pfam" id="PF00270">
    <property type="entry name" value="DEAD"/>
    <property type="match status" value="1"/>
</dbReference>
<evidence type="ECO:0000256" key="3">
    <source>
        <dbReference type="ARBA" id="ARBA00022806"/>
    </source>
</evidence>
<dbReference type="CDD" id="cd00268">
    <property type="entry name" value="DEADc"/>
    <property type="match status" value="1"/>
</dbReference>
<dbReference type="SMART" id="SM00487">
    <property type="entry name" value="DEXDc"/>
    <property type="match status" value="1"/>
</dbReference>
<dbReference type="GO" id="GO:0016787">
    <property type="term" value="F:hydrolase activity"/>
    <property type="evidence" value="ECO:0007669"/>
    <property type="project" value="UniProtKB-KW"/>
</dbReference>
<dbReference type="EMBL" id="JBCLUF010000049">
    <property type="protein sequence ID" value="MEY8663148.1"/>
    <property type="molecule type" value="Genomic_DNA"/>
</dbReference>
<evidence type="ECO:0000259" key="8">
    <source>
        <dbReference type="PROSITE" id="PS51192"/>
    </source>
</evidence>
<dbReference type="PROSITE" id="PS00039">
    <property type="entry name" value="DEAD_ATP_HELICASE"/>
    <property type="match status" value="1"/>
</dbReference>
<dbReference type="Pfam" id="PF00271">
    <property type="entry name" value="Helicase_C"/>
    <property type="match status" value="1"/>
</dbReference>
<feature type="coiled-coil region" evidence="6">
    <location>
        <begin position="244"/>
        <end position="271"/>
    </location>
</feature>
<dbReference type="SMART" id="SM00490">
    <property type="entry name" value="HELICc"/>
    <property type="match status" value="1"/>
</dbReference>
<keyword evidence="4 5" id="KW-0067">ATP-binding</keyword>
<dbReference type="SUPFAM" id="SSF52540">
    <property type="entry name" value="P-loop containing nucleoside triphosphate hydrolases"/>
    <property type="match status" value="1"/>
</dbReference>
<accession>A0ABV4DTF2</accession>
<evidence type="ECO:0000256" key="4">
    <source>
        <dbReference type="ARBA" id="ARBA00022840"/>
    </source>
</evidence>
<reference evidence="10 11" key="1">
    <citation type="submission" date="2024-03" db="EMBL/GenBank/DDBJ databases">
        <title>Mouse gut bacterial collection (mGBC) of GemPharmatech.</title>
        <authorList>
            <person name="He Y."/>
            <person name="Dong L."/>
            <person name="Wu D."/>
            <person name="Gao X."/>
            <person name="Lin Z."/>
        </authorList>
    </citation>
    <scope>NUCLEOTIDE SEQUENCE [LARGE SCALE GENOMIC DNA]</scope>
    <source>
        <strain evidence="10 11">15-30</strain>
    </source>
</reference>
<evidence type="ECO:0000313" key="11">
    <source>
        <dbReference type="Proteomes" id="UP001565236"/>
    </source>
</evidence>
<dbReference type="EC" id="3.6.4.-" evidence="10"/>
<proteinExistence type="inferred from homology"/>
<dbReference type="InterPro" id="IPR000629">
    <property type="entry name" value="RNA-helicase_DEAD-box_CS"/>
</dbReference>
<evidence type="ECO:0000256" key="6">
    <source>
        <dbReference type="SAM" id="Coils"/>
    </source>
</evidence>
<keyword evidence="1 5" id="KW-0547">Nucleotide-binding</keyword>
<keyword evidence="2 5" id="KW-0378">Hydrolase</keyword>
<evidence type="ECO:0000313" key="10">
    <source>
        <dbReference type="EMBL" id="MEY8663148.1"/>
    </source>
</evidence>
<keyword evidence="6" id="KW-0175">Coiled coil</keyword>
<feature type="region of interest" description="Disordered" evidence="7">
    <location>
        <begin position="378"/>
        <end position="418"/>
    </location>
</feature>
<feature type="domain" description="Helicase C-terminal" evidence="9">
    <location>
        <begin position="221"/>
        <end position="372"/>
    </location>
</feature>
<dbReference type="CDD" id="cd18787">
    <property type="entry name" value="SF2_C_DEAD"/>
    <property type="match status" value="1"/>
</dbReference>
<evidence type="ECO:0000256" key="5">
    <source>
        <dbReference type="RuleBase" id="RU000492"/>
    </source>
</evidence>
<dbReference type="PROSITE" id="PS51192">
    <property type="entry name" value="HELICASE_ATP_BIND_1"/>
    <property type="match status" value="1"/>
</dbReference>
<sequence>MNPKFEKYFAEQGFKAPTPIQAQTYRALASGKSVLGLAPTGSGKTLAYTLPLLEQLLPGDGTQLLIIAPSQELAAQITEAIRAFAKLLELNVLTIIGGANVKRQIEKLKKRPEVIVGTPGRLLNLSQDKKLKLHQLEAIVIDEADELLSQAQTLADCRKLVEKAPQTASVSFFSATKAPILDELHRWFGVTPEVIDVRQIDQTQGHVIHYLLEVPQRKRIDTLRRLAQLPDFSALVFFKQSAALNDAYEKLRHANVAVERLNSEQRQVERQKALRQLRKGEVKLLLTTDVSARGLDIPALPAVVNYDLPKDTNTYIHRVGRTGRMGAEGSVIDLGNEHDLRFFKQLIKDEDYDVRNGYLYQQRLISDEKKLAELKQVAKEHAKKKHVNKQLQVVKEQPKKKHKKKRKRDQKNKGKRKK</sequence>
<dbReference type="InterPro" id="IPR011545">
    <property type="entry name" value="DEAD/DEAH_box_helicase_dom"/>
</dbReference>
<evidence type="ECO:0000256" key="1">
    <source>
        <dbReference type="ARBA" id="ARBA00022741"/>
    </source>
</evidence>
<comment type="caution">
    <text evidence="10">The sequence shown here is derived from an EMBL/GenBank/DDBJ whole genome shotgun (WGS) entry which is preliminary data.</text>
</comment>
<dbReference type="GO" id="GO:0004386">
    <property type="term" value="F:helicase activity"/>
    <property type="evidence" value="ECO:0007669"/>
    <property type="project" value="UniProtKB-KW"/>
</dbReference>
<dbReference type="InterPro" id="IPR027417">
    <property type="entry name" value="P-loop_NTPase"/>
</dbReference>
<feature type="compositionally biased region" description="Basic residues" evidence="7">
    <location>
        <begin position="398"/>
        <end position="418"/>
    </location>
</feature>